<feature type="region of interest" description="Disordered" evidence="1">
    <location>
        <begin position="1"/>
        <end position="24"/>
    </location>
</feature>
<reference evidence="2 3" key="1">
    <citation type="submission" date="2016-03" db="EMBL/GenBank/DDBJ databases">
        <title>Cyphomyrmex costatus WGS genome.</title>
        <authorList>
            <person name="Nygaard S."/>
            <person name="Hu H."/>
            <person name="Boomsma J."/>
            <person name="Zhang G."/>
        </authorList>
    </citation>
    <scope>NUCLEOTIDE SEQUENCE [LARGE SCALE GENOMIC DNA]</scope>
    <source>
        <strain evidence="2">MS0001</strain>
        <tissue evidence="2">Whole body</tissue>
    </source>
</reference>
<accession>A0A195D372</accession>
<dbReference type="AlphaFoldDB" id="A0A195D372"/>
<keyword evidence="3" id="KW-1185">Reference proteome</keyword>
<sequence>MGVAKGRLARTILSGPPQQPRCSGLKLEPPSAKGDLLVTSPLVPTRASGSCEGAGAQPLVRRATTAKRSVAIEIMAADCSCTQEKRETLTRT</sequence>
<name>A0A195D372_9HYME</name>
<protein>
    <submittedName>
        <fullName evidence="2">Uncharacterized protein</fullName>
    </submittedName>
</protein>
<evidence type="ECO:0000313" key="2">
    <source>
        <dbReference type="EMBL" id="KYN07348.1"/>
    </source>
</evidence>
<organism evidence="2 3">
    <name type="scientific">Cyphomyrmex costatus</name>
    <dbReference type="NCBI Taxonomy" id="456900"/>
    <lineage>
        <taxon>Eukaryota</taxon>
        <taxon>Metazoa</taxon>
        <taxon>Ecdysozoa</taxon>
        <taxon>Arthropoda</taxon>
        <taxon>Hexapoda</taxon>
        <taxon>Insecta</taxon>
        <taxon>Pterygota</taxon>
        <taxon>Neoptera</taxon>
        <taxon>Endopterygota</taxon>
        <taxon>Hymenoptera</taxon>
        <taxon>Apocrita</taxon>
        <taxon>Aculeata</taxon>
        <taxon>Formicoidea</taxon>
        <taxon>Formicidae</taxon>
        <taxon>Myrmicinae</taxon>
        <taxon>Cyphomyrmex</taxon>
    </lineage>
</organism>
<evidence type="ECO:0000256" key="1">
    <source>
        <dbReference type="SAM" id="MobiDB-lite"/>
    </source>
</evidence>
<gene>
    <name evidence="2" type="ORF">ALC62_01550</name>
</gene>
<proteinExistence type="predicted"/>
<evidence type="ECO:0000313" key="3">
    <source>
        <dbReference type="Proteomes" id="UP000078542"/>
    </source>
</evidence>
<dbReference type="EMBL" id="KQ976885">
    <property type="protein sequence ID" value="KYN07348.1"/>
    <property type="molecule type" value="Genomic_DNA"/>
</dbReference>
<dbReference type="Proteomes" id="UP000078542">
    <property type="component" value="Unassembled WGS sequence"/>
</dbReference>